<evidence type="ECO:0000259" key="5">
    <source>
        <dbReference type="Pfam" id="PF00535"/>
    </source>
</evidence>
<feature type="region of interest" description="Disordered" evidence="4">
    <location>
        <begin position="303"/>
        <end position="323"/>
    </location>
</feature>
<organism evidence="6 7">
    <name type="scientific">Thiocapsa imhoffii</name>
    <dbReference type="NCBI Taxonomy" id="382777"/>
    <lineage>
        <taxon>Bacteria</taxon>
        <taxon>Pseudomonadati</taxon>
        <taxon>Pseudomonadota</taxon>
        <taxon>Gammaproteobacteria</taxon>
        <taxon>Chromatiales</taxon>
        <taxon>Chromatiaceae</taxon>
        <taxon>Thiocapsa</taxon>
    </lineage>
</organism>
<comment type="similarity">
    <text evidence="1">Belongs to the glycosyltransferase 2 family.</text>
</comment>
<reference evidence="6 7" key="1">
    <citation type="journal article" date="2020" name="Microorganisms">
        <title>Osmotic Adaptation and Compatible Solute Biosynthesis of Phototrophic Bacteria as Revealed from Genome Analyses.</title>
        <authorList>
            <person name="Imhoff J.F."/>
            <person name="Rahn T."/>
            <person name="Kunzel S."/>
            <person name="Keller A."/>
            <person name="Neulinger S.C."/>
        </authorList>
    </citation>
    <scope>NUCLEOTIDE SEQUENCE [LARGE SCALE GENOMIC DNA]</scope>
    <source>
        <strain evidence="6 7">DSM 21303</strain>
    </source>
</reference>
<evidence type="ECO:0000256" key="1">
    <source>
        <dbReference type="ARBA" id="ARBA00006739"/>
    </source>
</evidence>
<dbReference type="Pfam" id="PF00535">
    <property type="entry name" value="Glycos_transf_2"/>
    <property type="match status" value="1"/>
</dbReference>
<feature type="domain" description="Glycosyltransferase 2-like" evidence="5">
    <location>
        <begin position="72"/>
        <end position="235"/>
    </location>
</feature>
<accession>A0A9X1B8R5</accession>
<dbReference type="Gene3D" id="3.90.550.10">
    <property type="entry name" value="Spore Coat Polysaccharide Biosynthesis Protein SpsA, Chain A"/>
    <property type="match status" value="1"/>
</dbReference>
<proteinExistence type="inferred from homology"/>
<keyword evidence="7" id="KW-1185">Reference proteome</keyword>
<dbReference type="EMBL" id="NRSD01000009">
    <property type="protein sequence ID" value="MBK1645077.1"/>
    <property type="molecule type" value="Genomic_DNA"/>
</dbReference>
<sequence length="380" mass="41927">MGSLVFPADRWCNLVFLGHGAQGWHGRQRQTAGRTGTCSACCCGLDAHGVWARLARKMASGSLGVMSDPSVSVVMGVYNGAADLERTLESVLAQEEVDLEFVVVDDGSTDATPSILEQYARRDPRLHVLSQANAGLTSALIRGCDYARGEFIARQDAGGDLSLPGRFAQQLLRLRLRQDCVLVSTGTRMVGPSEEFLFDAVLTEADLRNGLATLQVPGIRGPCHGSVMFRADAYRRVGGYRHPFIVAQDMDLWLRLAERGEMTALSEVLYRSRQSAGGISHRMGSRQFEFGELAVEAARCRRAGQPEPPLPEGRWTPTKENGRSRRSEVAHFHYFVGSCVAARDPQLARQHFVKALRARPLHLRALLRLLRPRGYRNDAE</sequence>
<keyword evidence="2" id="KW-0328">Glycosyltransferase</keyword>
<evidence type="ECO:0000256" key="2">
    <source>
        <dbReference type="ARBA" id="ARBA00022676"/>
    </source>
</evidence>
<gene>
    <name evidence="6" type="ORF">CKO25_10515</name>
</gene>
<dbReference type="InterPro" id="IPR029044">
    <property type="entry name" value="Nucleotide-diphossugar_trans"/>
</dbReference>
<dbReference type="Proteomes" id="UP001138802">
    <property type="component" value="Unassembled WGS sequence"/>
</dbReference>
<dbReference type="AlphaFoldDB" id="A0A9X1B8R5"/>
<name>A0A9X1B8R5_9GAMM</name>
<evidence type="ECO:0000313" key="7">
    <source>
        <dbReference type="Proteomes" id="UP001138802"/>
    </source>
</evidence>
<dbReference type="InterPro" id="IPR050834">
    <property type="entry name" value="Glycosyltransf_2"/>
</dbReference>
<evidence type="ECO:0000313" key="6">
    <source>
        <dbReference type="EMBL" id="MBK1645077.1"/>
    </source>
</evidence>
<dbReference type="PANTHER" id="PTHR43685:SF5">
    <property type="entry name" value="GLYCOSYLTRANSFERASE EPSE-RELATED"/>
    <property type="match status" value="1"/>
</dbReference>
<dbReference type="GO" id="GO:0016757">
    <property type="term" value="F:glycosyltransferase activity"/>
    <property type="evidence" value="ECO:0007669"/>
    <property type="project" value="UniProtKB-KW"/>
</dbReference>
<dbReference type="PANTHER" id="PTHR43685">
    <property type="entry name" value="GLYCOSYLTRANSFERASE"/>
    <property type="match status" value="1"/>
</dbReference>
<keyword evidence="3" id="KW-0808">Transferase</keyword>
<evidence type="ECO:0000256" key="3">
    <source>
        <dbReference type="ARBA" id="ARBA00022679"/>
    </source>
</evidence>
<evidence type="ECO:0000256" key="4">
    <source>
        <dbReference type="SAM" id="MobiDB-lite"/>
    </source>
</evidence>
<dbReference type="SUPFAM" id="SSF53448">
    <property type="entry name" value="Nucleotide-diphospho-sugar transferases"/>
    <property type="match status" value="1"/>
</dbReference>
<dbReference type="InterPro" id="IPR001173">
    <property type="entry name" value="Glyco_trans_2-like"/>
</dbReference>
<comment type="caution">
    <text evidence="6">The sequence shown here is derived from an EMBL/GenBank/DDBJ whole genome shotgun (WGS) entry which is preliminary data.</text>
</comment>
<protein>
    <recommendedName>
        <fullName evidence="5">Glycosyltransferase 2-like domain-containing protein</fullName>
    </recommendedName>
</protein>